<dbReference type="STRING" id="427683.A5481_27175"/>
<accession>A0A179S1V0</accession>
<dbReference type="Pfam" id="PF00353">
    <property type="entry name" value="HemolysinCabind"/>
    <property type="match status" value="37"/>
</dbReference>
<dbReference type="GO" id="GO:0005509">
    <property type="term" value="F:calcium ion binding"/>
    <property type="evidence" value="ECO:0007669"/>
    <property type="project" value="InterPro"/>
</dbReference>
<keyword evidence="4" id="KW-0800">Toxin</keyword>
<gene>
    <name evidence="10" type="ORF">A5481_27175</name>
</gene>
<dbReference type="InterPro" id="IPR001343">
    <property type="entry name" value="Hemolysn_Ca-bd"/>
</dbReference>
<dbReference type="InterPro" id="IPR018511">
    <property type="entry name" value="Hemolysin-typ_Ca-bd_CS"/>
</dbReference>
<dbReference type="InterPro" id="IPR015919">
    <property type="entry name" value="Cadherin-like_sf"/>
</dbReference>
<organism evidence="10 11">
    <name type="scientific">Methylobacterium platani</name>
    <dbReference type="NCBI Taxonomy" id="427683"/>
    <lineage>
        <taxon>Bacteria</taxon>
        <taxon>Pseudomonadati</taxon>
        <taxon>Pseudomonadota</taxon>
        <taxon>Alphaproteobacteria</taxon>
        <taxon>Hyphomicrobiales</taxon>
        <taxon>Methylobacteriaceae</taxon>
        <taxon>Methylobacterium</taxon>
    </lineage>
</organism>
<feature type="domain" description="Dystroglycan-type cadherin-like" evidence="9">
    <location>
        <begin position="3303"/>
        <end position="3402"/>
    </location>
</feature>
<feature type="compositionally biased region" description="Basic and acidic residues" evidence="8">
    <location>
        <begin position="2417"/>
        <end position="2432"/>
    </location>
</feature>
<evidence type="ECO:0000313" key="10">
    <source>
        <dbReference type="EMBL" id="OAS18099.1"/>
    </source>
</evidence>
<dbReference type="NCBIfam" id="NF012211">
    <property type="entry name" value="tand_rpt_95"/>
    <property type="match status" value="14"/>
</dbReference>
<dbReference type="Pfam" id="PF05345">
    <property type="entry name" value="He_PIG"/>
    <property type="match status" value="4"/>
</dbReference>
<name>A0A179S1V0_9HYPH</name>
<feature type="region of interest" description="Disordered" evidence="8">
    <location>
        <begin position="2401"/>
        <end position="2432"/>
    </location>
</feature>
<feature type="region of interest" description="Disordered" evidence="8">
    <location>
        <begin position="5119"/>
        <end position="5144"/>
    </location>
</feature>
<dbReference type="InterPro" id="IPR010566">
    <property type="entry name" value="Haemolys_ca-bd"/>
</dbReference>
<dbReference type="InterPro" id="IPR006644">
    <property type="entry name" value="Cadg"/>
</dbReference>
<evidence type="ECO:0000256" key="1">
    <source>
        <dbReference type="ARBA" id="ARBA00004370"/>
    </source>
</evidence>
<dbReference type="PRINTS" id="PR00313">
    <property type="entry name" value="CABNDNGRPT"/>
</dbReference>
<feature type="compositionally biased region" description="Gly residues" evidence="8">
    <location>
        <begin position="4694"/>
        <end position="4705"/>
    </location>
</feature>
<evidence type="ECO:0000256" key="7">
    <source>
        <dbReference type="ARBA" id="ARBA00023136"/>
    </source>
</evidence>
<reference evidence="10 11" key="1">
    <citation type="submission" date="2016-04" db="EMBL/GenBank/DDBJ databases">
        <authorList>
            <person name="Evans L.H."/>
            <person name="Alamgir A."/>
            <person name="Owens N."/>
            <person name="Weber N.D."/>
            <person name="Virtaneva K."/>
            <person name="Barbian K."/>
            <person name="Babar A."/>
            <person name="Rosenke K."/>
        </authorList>
    </citation>
    <scope>NUCLEOTIDE SEQUENCE [LARGE SCALE GENOMIC DNA]</scope>
    <source>
        <strain evidence="10 11">PMB02</strain>
    </source>
</reference>
<dbReference type="PROSITE" id="PS00330">
    <property type="entry name" value="HEMOLYSIN_CALCIUM"/>
    <property type="match status" value="26"/>
</dbReference>
<keyword evidence="7" id="KW-0472">Membrane</keyword>
<dbReference type="EMBL" id="LWHQ01000064">
    <property type="protein sequence ID" value="OAS18099.1"/>
    <property type="molecule type" value="Genomic_DNA"/>
</dbReference>
<dbReference type="InterPro" id="IPR041690">
    <property type="entry name" value="Cadherin_5"/>
</dbReference>
<feature type="region of interest" description="Disordered" evidence="8">
    <location>
        <begin position="4678"/>
        <end position="4812"/>
    </location>
</feature>
<comment type="subcellular location">
    <subcellularLocation>
        <location evidence="1">Membrane</location>
    </subcellularLocation>
    <subcellularLocation>
        <location evidence="2">Secreted</location>
    </subcellularLocation>
</comment>
<evidence type="ECO:0000256" key="2">
    <source>
        <dbReference type="ARBA" id="ARBA00004613"/>
    </source>
</evidence>
<evidence type="ECO:0000259" key="9">
    <source>
        <dbReference type="SMART" id="SM00736"/>
    </source>
</evidence>
<dbReference type="Pfam" id="PF06594">
    <property type="entry name" value="HCBP_related"/>
    <property type="match status" value="3"/>
</dbReference>
<evidence type="ECO:0000256" key="5">
    <source>
        <dbReference type="ARBA" id="ARBA00022737"/>
    </source>
</evidence>
<dbReference type="GO" id="GO:0005576">
    <property type="term" value="C:extracellular region"/>
    <property type="evidence" value="ECO:0007669"/>
    <property type="project" value="UniProtKB-SubCell"/>
</dbReference>
<dbReference type="SUPFAM" id="SSF49313">
    <property type="entry name" value="Cadherin-like"/>
    <property type="match status" value="7"/>
</dbReference>
<keyword evidence="3" id="KW-0964">Secreted</keyword>
<feature type="region of interest" description="Disordered" evidence="8">
    <location>
        <begin position="5367"/>
        <end position="5396"/>
    </location>
</feature>
<dbReference type="Pfam" id="PF17892">
    <property type="entry name" value="Cadherin_5"/>
    <property type="match status" value="6"/>
</dbReference>
<dbReference type="Gene3D" id="2.60.40.10">
    <property type="entry name" value="Immunoglobulins"/>
    <property type="match status" value="7"/>
</dbReference>
<dbReference type="Pfam" id="PF17963">
    <property type="entry name" value="Big_9"/>
    <property type="match status" value="9"/>
</dbReference>
<feature type="region of interest" description="Disordered" evidence="8">
    <location>
        <begin position="4847"/>
        <end position="5075"/>
    </location>
</feature>
<dbReference type="GO" id="GO:0016020">
    <property type="term" value="C:membrane"/>
    <property type="evidence" value="ECO:0007669"/>
    <property type="project" value="UniProtKB-SubCell"/>
</dbReference>
<dbReference type="InterPro" id="IPR003995">
    <property type="entry name" value="RTX_toxin_determinant-A"/>
</dbReference>
<dbReference type="Gene3D" id="2.60.40.2810">
    <property type="match status" value="6"/>
</dbReference>
<dbReference type="RefSeq" id="WP_064504422.1">
    <property type="nucleotide sequence ID" value="NZ_LWHQ01000064.1"/>
</dbReference>
<evidence type="ECO:0000313" key="11">
    <source>
        <dbReference type="Proteomes" id="UP000078316"/>
    </source>
</evidence>
<evidence type="ECO:0000256" key="6">
    <source>
        <dbReference type="ARBA" id="ARBA00023026"/>
    </source>
</evidence>
<dbReference type="SMART" id="SM00736">
    <property type="entry name" value="CADG"/>
    <property type="match status" value="4"/>
</dbReference>
<dbReference type="SUPFAM" id="SSF51120">
    <property type="entry name" value="beta-Roll"/>
    <property type="match status" value="18"/>
</dbReference>
<proteinExistence type="predicted"/>
<dbReference type="PRINTS" id="PR01488">
    <property type="entry name" value="RTXTOXINA"/>
</dbReference>
<feature type="compositionally biased region" description="Low complexity" evidence="8">
    <location>
        <begin position="5061"/>
        <end position="5070"/>
    </location>
</feature>
<feature type="domain" description="Dystroglycan-type cadherin-like" evidence="9">
    <location>
        <begin position="4313"/>
        <end position="4411"/>
    </location>
</feature>
<keyword evidence="6" id="KW-0843">Virulence</keyword>
<protein>
    <recommendedName>
        <fullName evidence="9">Dystroglycan-type cadherin-like domain-containing protein</fullName>
    </recommendedName>
</protein>
<keyword evidence="5" id="KW-0677">Repeat</keyword>
<feature type="region of interest" description="Disordered" evidence="8">
    <location>
        <begin position="5302"/>
        <end position="5325"/>
    </location>
</feature>
<dbReference type="InterPro" id="IPR013783">
    <property type="entry name" value="Ig-like_fold"/>
</dbReference>
<sequence length="5532" mass="563415">MALRLAGDGATLVVAVRDGDDRITIADRAAIESFAFADGTVWTAADLAARWQTATAGADVIVGTGPDERLAGGAGNDRLFAAGGRDTLLGEAGDDVLTGSAGIDTLDGGTGHDTLAGGLGDDVYLWGRGAGNDVVIETGGIDRVEIGAGVAPGDVRVIARGTASLVLRLRDTGEELTLTDALASAANAIESVAFADGTVWNAAELRTLSLLGGDGDDAVTGSAGADRLEGGAGDDTLAGFEGDDVLLGGEGRDRLQGGGGADRLVGGRGDDTLSGGAGADIYVFGAGDGADTIDDRGDAAADGLQIAGYGLERIRFGARGRDLVIRFSDSADRITVLGGLDDAAGGLETVDILADGVTLSLAEIRARLVDDVALTGRWLAGGAGDDALAGGDGDDVLSGGEGADTLGGGAGDDLFADLSADASVDTLTGGAGRDTYALLPVGGDAAVVADVITDFRAGPGGDVIRLSVGNPNPFEAGVIRLAQSGSDTLVLRRGTAGPDAILVRLLGVEATALTAANFDGVSVAVDNTVSLGDDDGAHVLDGSPLDDRIFGNGGADTIRGFSGNDRLAGGADGDLIEGGLGDDLIAGEDGDDRIVGGGGSDVMAGGTGDDVLVGTGDGSLSTDTDVFSGGRGDDTLAGGLGTDIYRFARGDGRDTLVDRGGTDRIVFSGITAAEVGVVQVGRGIELRVADEGGRIRILDALDGGSAIETVAFADGSAWTWSEVLARALQGTGGDDRLALPVRREDNLVTNGDFNAFAAGEVLDGVGGSLRLRAIPGWTEASGQAFRYRPDASGVGYGLDLEAFFAHLDVSQVVSGRQAGERLVLSFDYGLPAGAGTRGLEVSWNGTGVASLTADGNGMRTATLTVTAGAGDNILRFRGAGDRSAAGPVLDDVRLYAAAGRPGGSLAGGAGNDDLLGGTGDDTLTGGTGNDTLAGGTGDDTYVFARGDGQDLIRDGAGLDTLAFAAGIRPDEVRAVDGATNLVLEIAGTGDRIDLGGPAGPEMGIRRVTFADGTVWTQGALVALSRAGTERDDVLRGGPPDDVLSGGAGDDRLIGLAGADTLDGGPGHDRLEGGSGDDTYLFSADGGHDRILDAGGTDAVVLAPGLAPADIAVTQSRDGADLALVVTATGARLTIENALSGGRIEAVRFADGTVWTVADLLARTPTFGDDALTGDDGADVMIGGLGNDSLSGGRGDDVYRFARGDGSDVVHDRSGSGADRLEISGYAAAEVSFHRLTADGADVAIRFAGTTDQIVIVDALALGGAGIETVALAGGPDFSVADIRRAILASRTTPGNDVVVGTDGPDTLAGGRGDDLLRGAGGDDTYLYRRGDGDDRIEAAGAGIDTVSLADYVPSDVVSALRAGPDSHDLVVTFAGAGDRLVLRDALHRLNGAQGSLTLRFADGTTWDRDAMRARALADSDGSGDDTVTGFDGADTFAARPGDDLLAGLEGGDLYRFGAGAGHDTVAETGTSGTDRIEIRDFASTQARIEQLYRGSDSVVLRFTGAPADSLTVLGALAPDQKGIESYTFADGVVWTKDTLVRLLGNRAPVALDDGFYSVRTGDEIVLKAADLLRNDFDADGDRLRIVAVETAATGLVRIDERGDLRYRALDGFYGAASLAYTVSDGRNGFATASVDLRVRPIATARPDSGFTVAEDSALVIRVERLLANDLDGDRMVVGQVYGAVNGTVALASDGNITFTPSPDFNGTAAFTYAANTPEGGRAEAAVTIQVGAVNDAPVARADRAEAVAEGTRFSLDPRTLLANDADIDGDALTVRSVRSGADVAVSIGEDGLIHVEPRAYYWGEAAFEYVVADAAGATATGQVRFTVTPVNDPPDPGDDRFETTDAGAPIREDNPVVVGADRLLANDVEHDGEAMTVTAVRGVRGGAPRLLENGTVLFTPWTDFNGEAAFDYRVEDGHGGASWARATLVYQAVNDLPVAADDSYEDRAFPILRGREDQAIEIPVVELLKNDIDPEGFTVRFKSAGSAIHGDIRVTDHGTVVFTPDADYWGEATFAYLVSDREGAVDGATVTLWFENVGDAPPVARRDVIYVNEDIPVVIPIAQLLANDDDVDRDPVRFVGWRAPTALDALTYGADAGNRLNGTIEADGAGNLVFTPDRDASRSSGIVYRITDDADGEAESYVDIVVVPSNDDPTVGDDEGFVTPLGVPLVLRTADLLANDFDIEQADRDGDGTIDVDLDDPRRPRPAFDGVVGVFDAEALALGERIPRGEAEAVTWAGETFVVVRFAEGFTGAVAVEYRIADADGATDTGFAMARVDAAYDGALRGTSRADLLVGSAGADIVRALSGSDLVRTGAGDDAIEAGDGDDAVEAGAGDDWIAGGLGADRIDGGDGFDTASFRDSAVGIRADLESRIGQGGTAQGDTYTGLEALVGSGFADQLGGDAGDNRLDGEGGDDLLEGRGGDDRLAGGAGDDRLVGGAGRDTLDGGTGTDTADYAFGAVGIAVSLATGRASGGDAEGDVLVAIENLTGTDAADTLEGDAGGNVLAGGRGDDVLTGGRGDDTLIGGRGADRLDGGDGIDVADYTLSAEGVLVDMENGAAGGGDAEGDAFSGIEIVQGSYHDDTIRGDANDNRLRGGRGADLLDGRGGVDTADYSRADEGVSVDLAAGQGTGGEAAGDRLVSIEGLLGSLHADRLAGSGADERFQGGRGDDTLAGAAGSDTYLFGFDDGQDLVVEEGSADDTDRLVLAAAVAPRDVSVIREGDDLLLEFERQDGFLVDAVRARGHFLGRETGLEEVVFADGTVWARERLDALQRLGRFNAADDVVRFAREDEPLVIDPALLTQNDAAGEAGALTLVGVGRAVNGSVGVRPDGRIAFLGAPDFNGDAFFTYTVRDAFGRESSARVEVDLAAVNDAPTALDDPLVPAVEDRILRIRIASLLANDLDVDGEFEGLHIARVDPLTNGAGIEIDRYKESGFPFAATNATARLDGDYLELRLRPDYFGPAGFVYTLSDADGATATARVEIAVAPVNDAPRDRDRVHEIRLGRDAVLAVADLLADTYDVEGDAITFVGLHGGLDGEPGSNGRAVLDAGALTFTPFALGRAGIAYDVVDARGAAATLTYDLWVRPLNDAPRAANDYGLRTLEDQVLVIDPAVLLANDTDENGDTLVVESVARFAEGGKVRLREDGRIEFRPKPDYNGAARFAYTVSDGRGGTATATASITILPRNEGPILRNDRVAGIEDGPLLVIPAEAFGNDVEPDGDVLFFRRARVLGAVDHRFLSAGFTADAALADGSPLPSWLRFDPATMRFSGTPAGDAPVAVDVWVTDPANGRVFDTRLALTGTMIRQGFDARPVVLEGYEIRRPFAVSYRFGADDLDAATGVTASLADGTALPGWLAFDAATLRFTGTPPQGTTGPIAARLTFTRPGPAGTGPLVFTDRLDLDPASLPAGIGYDSRIALFDPRAGTVSAATAGGRPLPDWLSFDAATRTLGLTGFPPEDGAGSARLQVVFAPGPRALPDGVVATSDRGFTLEFQVDPGQALDAQVAAINRTLAGEAYFAAQGLFALDLEGAGPVTAARESGAPLPSWLSFDPTTLGFSGSPPPAFVGALPVRLDVAAGGGRPALSVIAEAVVDDTVKLAGLSAAVEPAPGALRLAAPQDFNGTIVLSYDAADEKGGVSASPALIFYDVAPARERPDPGADAIAAREGESTRFAVSDLLRNDRDRDRDPVRILALGQPANGTLLLELARAVIAAPDDLAPSPGATFTATRADGSPLPSWLVLDPATGTLSGEVPLAVAQSVDIRFTRTLDGVATSLVARHRLDGNAGARVVYTPAGAFSGEDPFTYVVTDDREGPATGAATVRVAPLFDPPEAVADTVEAREDTPLVIDPRDLTANDRDVDGDPIRFVGVANPRHGRVDFDGSRILFTPDRDFDGDAAFEYLVTDDRHGTGTGRVRVKVAATNRAPVATADGFDAQEDVPFVFTTAELMANDGDPDGDAITFQSLSRRATGGRIAELPDGRWQFVPDENVTGPVAFAYTIGDGRRLGTGTVTFAVAPVNDAPIANPDGAGTANDPAGVFRTTRDRPLTIDLAVLLANDRDVEGDGFAIVEVFDGDQGTVLRDGAGAVFTPAAGYVGDAGFRYRVVDARGASSVGTATLLVAPDVPLPIPVSDTGFEMLEDHVLDIDPGALMANDFVPEGSVLTFVGIEGAERQPDGTWRVAPPADFNGDLVLTYAVRNEQDFAVSTTVTIRVLPVADAPVARPDALALREDEPLTLFASQLLANDGDADGQAIVLGRIAGTHGLRVTDLGFGQLRIDPDADFNGEASFDYAIEDSTGLSATARVAVSVAPVDDAPVIAALPVLKGTEDRRFSATLPADAITDADGDALLVEIRSPGGAALPSWLAFDARTRTLSGDPPADFNGTLVLEIAASDATATTRRDLLVSIAPVNDAPVPVGTIPDAETDEDRAFSIALPVEAFADVDGDRLALTATLDDGSALPSWMSLVDGRLAGTPPRDFTGVLDLAVTASDGAETATGRFRFVVRAVNDAPVVTASPGSATGGTKATAVDAALSLSDADNATLAEVTVSIASGFVTDQDVLDFANTDAAVYGTIAGRYDTATGVLTLASSGASATVAQFEAALRAVTYRNTAAAPTAGTRSLSIMADDGVSRSAAATRLIDVTALVADAVPTAFDDVLSGTSGDDTVSLLAGSDLYDAGMGNDRVNGDDGNDTINGNEGGDWVDGGSGNDFITGGSGNDTLNGSDGDDQIYGEEDDDLVAAGEGNDTLYGGDGNDRLHGDEGDDFIDAGSGDDVLSGGNGNDRLQGEEGDDLIDAGSGNDALYGGNGNDQLHGEEGDDLVAAGAGNDVVTGGSGNDTIYGEMGSDWVEGGAGNDFIAGGSGSDTLNGSDGDDQIHGEEDDDLVAAGSGDDIVAGGAGNDRLHGEDGNDYVAASTGNDTVTGGAGNDRLYGEEGDDSIDGGSGDDAAYGGSGNDTVDGEAGDDVIAGGDGDDALSGGDGNDRLHGEEGDDSIDGGSGDDAAYGGSGNDTIDGGEGHDVIAGGDGDDVLSGGNGNDEIHGEAGDDVIVAGAGNDRLHGEEGDDSIDGSSGDDAAYGGAGNDTVDGGEGHDFIAAGDGDDTLSGGNGNDEIHGEAGDDVIVAGDGNDRLHGEEGDDSIDGGSGDDAAYGGAGNDTIDGGEGHDFIAAGDGDDALFGGAGNDQIHGEAGDDVIDAGSGNDVLYGGDGNDRLHGDEGDDFIDAGSGDDVLSGGIGHDRIQGEEGDDLIDAGSGNDALYGGNGNDQLHGEEGDDLVAAGAGNDVVTGGSGNDTIYGEMGSDWVEGGAGNDFIAGGSGSDTLNGSDGDDQIHGEEDDDLVAAGSGDDVVAGGAGNDRLHGEDGNDYIAASTGNDAVTGGAGNDRLYGEEGDDSIDGGSGDDAAYGGAGNDTVDGGEGHDFIAAGDGNDVAYGGSGNDDLYGEDGDDFLLGNAGDDWLAGGRGRDTFGFGIGDGRDTIRDFITGGSEADVIAFNSGVMTSFAAVQAASSQEGGDVVIAVTQDSNIRLQDVALNSLSESNFTFS</sequence>
<dbReference type="Proteomes" id="UP000078316">
    <property type="component" value="Unassembled WGS sequence"/>
</dbReference>
<dbReference type="InterPro" id="IPR011049">
    <property type="entry name" value="Serralysin-like_metalloprot_C"/>
</dbReference>
<dbReference type="InterPro" id="IPR050557">
    <property type="entry name" value="RTX_toxin/Mannuronan_C5-epim"/>
</dbReference>
<evidence type="ECO:0000256" key="4">
    <source>
        <dbReference type="ARBA" id="ARBA00022656"/>
    </source>
</evidence>
<feature type="compositionally biased region" description="Acidic residues" evidence="8">
    <location>
        <begin position="4722"/>
        <end position="4735"/>
    </location>
</feature>
<evidence type="ECO:0000256" key="8">
    <source>
        <dbReference type="SAM" id="MobiDB-lite"/>
    </source>
</evidence>
<evidence type="ECO:0000256" key="3">
    <source>
        <dbReference type="ARBA" id="ARBA00022525"/>
    </source>
</evidence>
<dbReference type="Gene3D" id="2.150.10.10">
    <property type="entry name" value="Serralysin-like metalloprotease, C-terminal"/>
    <property type="match status" value="25"/>
</dbReference>
<dbReference type="GO" id="GO:0090729">
    <property type="term" value="F:toxin activity"/>
    <property type="evidence" value="ECO:0007669"/>
    <property type="project" value="UniProtKB-KW"/>
</dbReference>
<dbReference type="PANTHER" id="PTHR38340:SF1">
    <property type="entry name" value="S-LAYER PROTEIN"/>
    <property type="match status" value="1"/>
</dbReference>
<feature type="domain" description="Dystroglycan-type cadherin-like" evidence="9">
    <location>
        <begin position="3207"/>
        <end position="3299"/>
    </location>
</feature>
<dbReference type="Gene3D" id="2.60.40.3440">
    <property type="match status" value="3"/>
</dbReference>
<dbReference type="PANTHER" id="PTHR38340">
    <property type="entry name" value="S-LAYER PROTEIN"/>
    <property type="match status" value="1"/>
</dbReference>
<feature type="domain" description="Dystroglycan-type cadherin-like" evidence="9">
    <location>
        <begin position="4412"/>
        <end position="4508"/>
    </location>
</feature>
<comment type="caution">
    <text evidence="10">The sequence shown here is derived from an EMBL/GenBank/DDBJ whole genome shotgun (WGS) entry which is preliminary data.</text>
</comment>